<dbReference type="InterPro" id="IPR027417">
    <property type="entry name" value="P-loop_NTPase"/>
</dbReference>
<name>A0A6L2R799_9BACT</name>
<evidence type="ECO:0000313" key="3">
    <source>
        <dbReference type="Proteomes" id="UP000505077"/>
    </source>
</evidence>
<dbReference type="AlphaFoldDB" id="A0A6L2R799"/>
<evidence type="ECO:0000313" key="2">
    <source>
        <dbReference type="EMBL" id="GFH63357.1"/>
    </source>
</evidence>
<gene>
    <name evidence="2" type="ORF">ZNDK_1128</name>
</gene>
<dbReference type="Pfam" id="PF01656">
    <property type="entry name" value="CbiA"/>
    <property type="match status" value="1"/>
</dbReference>
<dbReference type="Proteomes" id="UP000505077">
    <property type="component" value="Unassembled WGS sequence"/>
</dbReference>
<dbReference type="EMBL" id="BLLL01000013">
    <property type="protein sequence ID" value="GFH63357.1"/>
    <property type="molecule type" value="Genomic_DNA"/>
</dbReference>
<dbReference type="Gene3D" id="3.40.50.300">
    <property type="entry name" value="P-loop containing nucleotide triphosphate hydrolases"/>
    <property type="match status" value="1"/>
</dbReference>
<organism evidence="2 3">
    <name type="scientific">Candidatus Desulfovibrio kirbyi</name>
    <dbReference type="NCBI Taxonomy" id="2696086"/>
    <lineage>
        <taxon>Bacteria</taxon>
        <taxon>Pseudomonadati</taxon>
        <taxon>Thermodesulfobacteriota</taxon>
        <taxon>Desulfovibrionia</taxon>
        <taxon>Desulfovibrionales</taxon>
        <taxon>Desulfovibrionaceae</taxon>
        <taxon>Desulfovibrio</taxon>
    </lineage>
</organism>
<proteinExistence type="predicted"/>
<sequence>MATIHFLQQGKGGVGKSVVASILVQALRYLGKEVTAFDTDPVNASLASYEDFHAVRIDIVNEGTVDTSAFDALLEGIYALPQGAHAVVDNGASSFLALNNYFREINLIKELKDRGDTVYFHSVIMGGESLVHTVSGLQVLANGFPETPIVVWLNPHDGPIRMGELRFEQFKIYQEYASRFHAILQLPTANQDTLGRDLRDLFGRHQTLESALASPDLRIATRLRLKQYWETILGVVRMANIEE</sequence>
<dbReference type="InterPro" id="IPR002586">
    <property type="entry name" value="CobQ/CobB/MinD/ParA_Nub-bd_dom"/>
</dbReference>
<accession>A0A6L2R799</accession>
<evidence type="ECO:0000259" key="1">
    <source>
        <dbReference type="Pfam" id="PF01656"/>
    </source>
</evidence>
<feature type="domain" description="CobQ/CobB/MinD/ParA nucleotide binding" evidence="1">
    <location>
        <begin position="8"/>
        <end position="126"/>
    </location>
</feature>
<comment type="caution">
    <text evidence="2">The sequence shown here is derived from an EMBL/GenBank/DDBJ whole genome shotgun (WGS) entry which is preliminary data.</text>
</comment>
<reference evidence="2 3" key="1">
    <citation type="journal article" date="2020" name="ISME J.">
        <title>Parallel Reductive Genome Evolution in Desulfovibrio Ectosymbionts Independently Acquired by Trichonympha Protists in the Termite Gut.</title>
        <authorList>
            <person name="Takeuchi M."/>
            <person name="Kuwahara H."/>
            <person name="Murakami T."/>
            <person name="Takahashi K."/>
            <person name="Kajitani R."/>
            <person name="Toyoda A."/>
            <person name="Itoh T."/>
            <person name="Ohkuma M."/>
            <person name="Hongoh Y."/>
        </authorList>
    </citation>
    <scope>NUCLEOTIDE SEQUENCE [LARGE SCALE GENOMIC DNA]</scope>
    <source>
        <strain evidence="2">ZnDsv-02</strain>
    </source>
</reference>
<protein>
    <submittedName>
        <fullName evidence="2">Conjugal transfer protein TraL</fullName>
    </submittedName>
</protein>
<dbReference type="SUPFAM" id="SSF52540">
    <property type="entry name" value="P-loop containing nucleoside triphosphate hydrolases"/>
    <property type="match status" value="1"/>
</dbReference>